<dbReference type="OrthoDB" id="1191909at2759"/>
<dbReference type="EMBL" id="PQXJ01000524">
    <property type="protein sequence ID" value="TGO47459.1"/>
    <property type="molecule type" value="Genomic_DNA"/>
</dbReference>
<evidence type="ECO:0000313" key="2">
    <source>
        <dbReference type="EMBL" id="TGO47459.1"/>
    </source>
</evidence>
<organism evidence="2 3">
    <name type="scientific">Botryotinia narcissicola</name>
    <dbReference type="NCBI Taxonomy" id="278944"/>
    <lineage>
        <taxon>Eukaryota</taxon>
        <taxon>Fungi</taxon>
        <taxon>Dikarya</taxon>
        <taxon>Ascomycota</taxon>
        <taxon>Pezizomycotina</taxon>
        <taxon>Leotiomycetes</taxon>
        <taxon>Helotiales</taxon>
        <taxon>Sclerotiniaceae</taxon>
        <taxon>Botryotinia</taxon>
    </lineage>
</organism>
<dbReference type="AlphaFoldDB" id="A0A4Z1HEN3"/>
<dbReference type="SUPFAM" id="SSF48403">
    <property type="entry name" value="Ankyrin repeat"/>
    <property type="match status" value="1"/>
</dbReference>
<comment type="caution">
    <text evidence="2">The sequence shown here is derived from an EMBL/GenBank/DDBJ whole genome shotgun (WGS) entry which is preliminary data.</text>
</comment>
<dbReference type="STRING" id="278944.A0A4Z1HEN3"/>
<keyword evidence="3" id="KW-1185">Reference proteome</keyword>
<feature type="region of interest" description="Disordered" evidence="1">
    <location>
        <begin position="219"/>
        <end position="276"/>
    </location>
</feature>
<proteinExistence type="predicted"/>
<gene>
    <name evidence="2" type="ORF">BOTNAR_0524g00060</name>
</gene>
<dbReference type="InterPro" id="IPR036770">
    <property type="entry name" value="Ankyrin_rpt-contain_sf"/>
</dbReference>
<name>A0A4Z1HEN3_9HELO</name>
<reference evidence="2 3" key="1">
    <citation type="submission" date="2017-12" db="EMBL/GenBank/DDBJ databases">
        <title>Comparative genomics of Botrytis spp.</title>
        <authorList>
            <person name="Valero-Jimenez C.A."/>
            <person name="Tapia P."/>
            <person name="Veloso J."/>
            <person name="Silva-Moreno E."/>
            <person name="Staats M."/>
            <person name="Valdes J.H."/>
            <person name="Van Kan J.A.L."/>
        </authorList>
    </citation>
    <scope>NUCLEOTIDE SEQUENCE [LARGE SCALE GENOMIC DNA]</scope>
    <source>
        <strain evidence="2 3">MUCL2120</strain>
    </source>
</reference>
<dbReference type="Proteomes" id="UP000297452">
    <property type="component" value="Unassembled WGS sequence"/>
</dbReference>
<feature type="compositionally biased region" description="Polar residues" evidence="1">
    <location>
        <begin position="222"/>
        <end position="240"/>
    </location>
</feature>
<evidence type="ECO:0000256" key="1">
    <source>
        <dbReference type="SAM" id="MobiDB-lite"/>
    </source>
</evidence>
<sequence>MAMRQEQEARRTELAIRKKDNIFFQFGGMRGKNTAQNGQDPGTILLEAKKINFKHKDSDPVAAFKKKYDGVLSGRSGVNILHELTGSRTWKSEQQPKLFLAWILENYPELLETPNSDGYGPFQKALLERNEEFVEAVLKNPKLKNLGMVFKLSSHRGNAIHIAVETMSPAINEILKNCKDPRNMLRSKNSEGNTPLHIAVAISEYDVYSMRTVLRQHRFIPNGSTSTSITKPSTEPSSKLQRVETNRHTGNQFRSDEQLSQKDVPGIDRPSQDEMA</sequence>
<evidence type="ECO:0008006" key="4">
    <source>
        <dbReference type="Google" id="ProtNLM"/>
    </source>
</evidence>
<protein>
    <recommendedName>
        <fullName evidence="4">Ankyrin repeat-containing protein</fullName>
    </recommendedName>
</protein>
<accession>A0A4Z1HEN3</accession>
<dbReference type="Gene3D" id="1.25.40.20">
    <property type="entry name" value="Ankyrin repeat-containing domain"/>
    <property type="match status" value="1"/>
</dbReference>
<evidence type="ECO:0000313" key="3">
    <source>
        <dbReference type="Proteomes" id="UP000297452"/>
    </source>
</evidence>